<feature type="non-terminal residue" evidence="3">
    <location>
        <position position="1"/>
    </location>
</feature>
<comment type="caution">
    <text evidence="3">The sequence shown here is derived from an EMBL/GenBank/DDBJ whole genome shotgun (WGS) entry which is preliminary data.</text>
</comment>
<protein>
    <recommendedName>
        <fullName evidence="5">Reverse transcriptase domain-containing protein</fullName>
    </recommendedName>
</protein>
<feature type="region of interest" description="Disordered" evidence="1">
    <location>
        <begin position="1900"/>
        <end position="1920"/>
    </location>
</feature>
<evidence type="ECO:0008006" key="5">
    <source>
        <dbReference type="Google" id="ProtNLM"/>
    </source>
</evidence>
<dbReference type="Gene3D" id="3.60.10.10">
    <property type="entry name" value="Endonuclease/exonuclease/phosphatase"/>
    <property type="match status" value="1"/>
</dbReference>
<proteinExistence type="predicted"/>
<dbReference type="SUPFAM" id="SSF56219">
    <property type="entry name" value="DNase I-like"/>
    <property type="match status" value="1"/>
</dbReference>
<feature type="transmembrane region" description="Helical" evidence="2">
    <location>
        <begin position="1846"/>
        <end position="1866"/>
    </location>
</feature>
<dbReference type="Proteomes" id="UP000654075">
    <property type="component" value="Unassembled WGS sequence"/>
</dbReference>
<evidence type="ECO:0000313" key="4">
    <source>
        <dbReference type="Proteomes" id="UP000654075"/>
    </source>
</evidence>
<feature type="compositionally biased region" description="Acidic residues" evidence="1">
    <location>
        <begin position="2071"/>
        <end position="2088"/>
    </location>
</feature>
<keyword evidence="2" id="KW-0812">Transmembrane</keyword>
<evidence type="ECO:0000256" key="2">
    <source>
        <dbReference type="SAM" id="Phobius"/>
    </source>
</evidence>
<reference evidence="3" key="1">
    <citation type="submission" date="2021-02" db="EMBL/GenBank/DDBJ databases">
        <authorList>
            <person name="Dougan E. K."/>
            <person name="Rhodes N."/>
            <person name="Thang M."/>
            <person name="Chan C."/>
        </authorList>
    </citation>
    <scope>NUCLEOTIDE SEQUENCE</scope>
</reference>
<dbReference type="EMBL" id="CAJNNV010025180">
    <property type="protein sequence ID" value="CAE8612917.1"/>
    <property type="molecule type" value="Genomic_DNA"/>
</dbReference>
<feature type="transmembrane region" description="Helical" evidence="2">
    <location>
        <begin position="2102"/>
        <end position="2127"/>
    </location>
</feature>
<dbReference type="InterPro" id="IPR036691">
    <property type="entry name" value="Endo/exonu/phosph_ase_sf"/>
</dbReference>
<organism evidence="3 4">
    <name type="scientific">Polarella glacialis</name>
    <name type="common">Dinoflagellate</name>
    <dbReference type="NCBI Taxonomy" id="89957"/>
    <lineage>
        <taxon>Eukaryota</taxon>
        <taxon>Sar</taxon>
        <taxon>Alveolata</taxon>
        <taxon>Dinophyceae</taxon>
        <taxon>Suessiales</taxon>
        <taxon>Suessiaceae</taxon>
        <taxon>Polarella</taxon>
    </lineage>
</organism>
<feature type="region of interest" description="Disordered" evidence="1">
    <location>
        <begin position="2068"/>
        <end position="2088"/>
    </location>
</feature>
<keyword evidence="2" id="KW-0472">Membrane</keyword>
<feature type="transmembrane region" description="Helical" evidence="2">
    <location>
        <begin position="2003"/>
        <end position="2024"/>
    </location>
</feature>
<evidence type="ECO:0000313" key="3">
    <source>
        <dbReference type="EMBL" id="CAE8612917.1"/>
    </source>
</evidence>
<name>A0A813FRB2_POLGL</name>
<gene>
    <name evidence="3" type="ORF">PGLA1383_LOCUS30704</name>
</gene>
<accession>A0A813FRB2</accession>
<feature type="transmembrane region" description="Helical" evidence="2">
    <location>
        <begin position="1964"/>
        <end position="1983"/>
    </location>
</feature>
<sequence>MNIFLGDFNAHVGSRSDELPDAGPVIGPYQPQQENSNGAMMRQWLGTFGMTAANTHFRKASGPTFWSPSRQGSRIDYIALPAENLPDVIAIDIWRRAALQLQIFRSATLRDHSPVHALRVEMREIIHGNTTASPFLSDVAEFFNASDSQNTSARLSDMPTPDQNWDFISGGLREIAIKHFAKPPFTPYPITPSARTVELRQQATERFKSFESLPATPIHDWVEGNADTAFFLRSALTAWSSIAKVTKTDRQLRNSTRADRRKYYQSLAIEFTRAAESNDSHRMWILARQLARTGLGPRLRQWGACVSYPTVAEWTAFLGQPGNLGGCLATLDCGAPELCEHLNHTHEATITQATACAENDLENLAIRIHTQKPYKSVPRWSVPAEVWRIIFEANDQYQSKLWRYRTAIFRMLVQIRRTASTPKLWHQSEARFLSKANEKSGPAAFRVIHLLDPFSKAFHAAIWGLEEHDRWDFSVGGVSHRRRELALAQHMLLCWRLEYAKVNHIQCFYDIKNAFPSVSRDSIDEMLTRQFDEPERELLHQHHTDAVMNVTDGEGGSALLKIGSGSMQGDSIGGAIFGQVLGPYMTEGMRRIKGCDHHWPFEMDDFLTGEHVNTALSLYADDVSVVAKVSDAKNAGDTARELFWAVDSAIKPASLSLKKDFSVVYAKKCETREISARIRAADAAWFALSGLWFQHDVPLKSRIRIFKANVMSVLLAGLEAYVLSESQICKLESWRMAKVRILIEGKGTVKIITTDGEIKIRALPDRIIRKRSKMDVELPQTKTNPRKRRGASEVDSTSIQNGIKLLLQTAAQVRTVKAAVITTLLFPTEHPVIVVAKACGAKFAQECKARAGAKSVVQPHITLFSNIIKSVSQDPKAPEPLATACRKLLETPELVPKVVSVCKISKTFDKTKTRLEVAVFPSSFSFLRQCIDLWITEGAVEPLGPGPRPTSVYADLCIAGFYCAEATTYVNRYKFRCPVGFYCPSGTGSKGDLKRTLLPGVVYHGKGIYYMMQKVAQFCARGVMKTKFEDVVREQQSLSKAGLPPIDLREIGEIKGSWITALDAGDCQMEAIKAVVKVNAASLTTADGATEEFAMEAAEAIQSMVFLSSQLLKKLPNDPASYANKCLMHSPLLGNAPYTDAVPEGQNISQLECLCTMEKWAEYEKCFGNGYPEISCLIEQGAKDPMCIDPSTDIRQGGGLDDFDLMADHYLTYVQNSIREEMRTQKKLDEATLSRCPYGTMTQSDGRSALSDCLKRRQVSYVQEDLEMIVMRINPVNSNVTRVTPVKSTGNLYGNEAEYWPVWGATAGSVSLVTFDVRHLPAEIRYGKHWRIKFLLKTKLEADYIDPIDCDSLLKTRTIAERDFDFISAKQRGCAELETPPAFAAEAARHAETGKPLSGGVFTFMLHPLIDCEWRVEVQIVDGVFQPDGLMFLRSAVVEYMEPERASVGTTDAFAVMISSALLLELPANLPLKSFSRGASQEVLTQAFLNWNPIRGNLANYMRNPVQNGELEYIFSEKSDYFRDSGTITLPYLPYFSNCRGFGRTIPLWAITEQTKGCKYLPPGGEISLLDLGKGAAGDSCSLTEVECLLDEIPNVKMANPRWFETQTGYKLFDMTKEPHQLSTLAELVAGLPGMTEPVYLQQGVPGKGALPKRVTVAFQYWQRGPNDKMLAAGRAWFSDFDEKPLETVLGGREKWTYELAVLYYPMSHFEVMVNFAFPSWCYFVLYGAVGGICVMIVLVLWGYHRAMSHLRYPPKLADWRHITVMVVPSVRGLLMVFAVSFVPIFLGLGFILGEIAVYRLPFAKCSENQILDTCLLGIFDWVQSSYSGETAVSMTSYGARRAGRAGVMLTVIGAYGIAVSLKLLVPVSESGYYQREDKSGNAAIKNLINQENIESENKDDIMGEVSEASHSEKGDEKDKVEEMPPIFTTHLWKRSSLALLVYGNAILQVTIMRCAFSDMYKQNILFFLFALFGVRILIKVISTHFMCELMLVVSIGVTNQTMAVFTLLAAPTLFDFLIMYVALVGLQMIERLYVGPNEDEVMGKLSMVKRTLDRYIATMKKNSNKGGNDLDADISDDDENNIDDEHDLPELEGENEEMITFLMTVTADSAATFVVPIFFCVCMWLFKESAILVSFGIPIHNASFF</sequence>
<keyword evidence="4" id="KW-1185">Reference proteome</keyword>
<evidence type="ECO:0000256" key="1">
    <source>
        <dbReference type="SAM" id="MobiDB-lite"/>
    </source>
</evidence>
<keyword evidence="2" id="KW-1133">Transmembrane helix</keyword>
<feature type="transmembrane region" description="Helical" evidence="2">
    <location>
        <begin position="1765"/>
        <end position="1793"/>
    </location>
</feature>
<dbReference type="OrthoDB" id="419801at2759"/>
<feature type="transmembrane region" description="Helical" evidence="2">
    <location>
        <begin position="1723"/>
        <end position="1744"/>
    </location>
</feature>